<evidence type="ECO:0000313" key="2">
    <source>
        <dbReference type="EMBL" id="AXH60228.1"/>
    </source>
</evidence>
<proteinExistence type="predicted"/>
<feature type="compositionally biased region" description="Basic and acidic residues" evidence="1">
    <location>
        <begin position="276"/>
        <end position="286"/>
    </location>
</feature>
<geneLocation type="plasmid" evidence="3">
    <name>pmppla107</name>
</geneLocation>
<dbReference type="Proteomes" id="UP000006426">
    <property type="component" value="Plasmid pmppla107"/>
</dbReference>
<keyword evidence="2" id="KW-0614">Plasmid</keyword>
<protein>
    <submittedName>
        <fullName evidence="2">Uncharacterized protein</fullName>
    </submittedName>
</protein>
<accession>A0AAD0PWW4</accession>
<feature type="compositionally biased region" description="Polar residues" evidence="1">
    <location>
        <begin position="261"/>
        <end position="275"/>
    </location>
</feature>
<organism evidence="2 3">
    <name type="scientific">Pseudomonas amygdali pv. lachrymans str. M301315</name>
    <dbReference type="NCBI Taxonomy" id="629260"/>
    <lineage>
        <taxon>Bacteria</taxon>
        <taxon>Pseudomonadati</taxon>
        <taxon>Pseudomonadota</taxon>
        <taxon>Gammaproteobacteria</taxon>
        <taxon>Pseudomonadales</taxon>
        <taxon>Pseudomonadaceae</taxon>
        <taxon>Pseudomonas</taxon>
        <taxon>Pseudomonas amygdali</taxon>
    </lineage>
</organism>
<reference evidence="2 3" key="1">
    <citation type="journal article" date="2011" name="PLoS Pathog.">
        <title>Dynamic evolution of pathogenicity revealed by sequencing and comparative genomics of 19 Pseudomonas syringae isolates.</title>
        <authorList>
            <person name="Baltrus D.A."/>
            <person name="Nishimura M.T."/>
            <person name="Romanchuk A."/>
            <person name="Chang J.H."/>
            <person name="Mukhtar M.S."/>
            <person name="Cherkis K."/>
            <person name="Roach J."/>
            <person name="Grant S.R."/>
            <person name="Jones C.D."/>
            <person name="Dangl J.L."/>
        </authorList>
    </citation>
    <scope>NUCLEOTIDE SEQUENCE [LARGE SCALE GENOMIC DNA]</scope>
    <source>
        <strain evidence="2 3">M301315</strain>
    </source>
</reference>
<name>A0AAD0PWW4_PSEAV</name>
<gene>
    <name evidence="2" type="ORF">PLA107_034135</name>
</gene>
<evidence type="ECO:0000256" key="1">
    <source>
        <dbReference type="SAM" id="MobiDB-lite"/>
    </source>
</evidence>
<dbReference type="RefSeq" id="WP_005742653.1">
    <property type="nucleotide sequence ID" value="NZ_CP031226.1"/>
</dbReference>
<dbReference type="EMBL" id="CP031226">
    <property type="protein sequence ID" value="AXH60228.1"/>
    <property type="molecule type" value="Genomic_DNA"/>
</dbReference>
<feature type="region of interest" description="Disordered" evidence="1">
    <location>
        <begin position="244"/>
        <end position="287"/>
    </location>
</feature>
<sequence>MEQIKKQSFALYPMLTDKLIKAVRQQLPSKERKGLGDQQVLADFVRRNPELQNDHTFYIMAEELHLKKLGSQVIFPESSQVLDNLLKARFSLESSQGFDLPFPAFILAPPRGYAYAGTAIPSLLVTWVAGDQFKNEVLKPFLEHIKVDEKKVGFSELPVEGVLTLVYPDSTGERSRTIIYGQNIAALLSAKTPKDYVNAMISEGLITSESDISDSDRDIQFYCLRLIAALGVYHVATRGTKLKPGFPGAQAPKMEGRRPEQQVSPITLINSSPPSDRTERDHETSPHYRSWHFRQLRDGRYYRGEFEKYSPGTRYIFVESALVKSDATPNTQS</sequence>
<evidence type="ECO:0000313" key="3">
    <source>
        <dbReference type="Proteomes" id="UP000006426"/>
    </source>
</evidence>
<dbReference type="GeneID" id="39474658"/>
<dbReference type="AlphaFoldDB" id="A0AAD0PWW4"/>